<dbReference type="PIRSF" id="PIRSF019307">
    <property type="entry name" value="UCP019307"/>
    <property type="match status" value="1"/>
</dbReference>
<evidence type="ECO:0000313" key="3">
    <source>
        <dbReference type="Proteomes" id="UP000593594"/>
    </source>
</evidence>
<dbReference type="AlphaFoldDB" id="A0A7S8C8Q0"/>
<evidence type="ECO:0000313" key="2">
    <source>
        <dbReference type="EMBL" id="QPC45460.1"/>
    </source>
</evidence>
<organism evidence="2 3">
    <name type="scientific">Kaustia mangrovi</name>
    <dbReference type="NCBI Taxonomy" id="2593653"/>
    <lineage>
        <taxon>Bacteria</taxon>
        <taxon>Pseudomonadati</taxon>
        <taxon>Pseudomonadota</taxon>
        <taxon>Alphaproteobacteria</taxon>
        <taxon>Hyphomicrobiales</taxon>
        <taxon>Parvibaculaceae</taxon>
        <taxon>Kaustia</taxon>
    </lineage>
</organism>
<evidence type="ECO:0000256" key="1">
    <source>
        <dbReference type="SAM" id="MobiDB-lite"/>
    </source>
</evidence>
<dbReference type="InterPro" id="IPR011051">
    <property type="entry name" value="RmlC_Cupin_sf"/>
</dbReference>
<protein>
    <recommendedName>
        <fullName evidence="4">Cupin</fullName>
    </recommendedName>
</protein>
<dbReference type="PANTHER" id="PTHR36448:SF2">
    <property type="entry name" value="CUPIN TYPE-1 DOMAIN-CONTAINING PROTEIN"/>
    <property type="match status" value="1"/>
</dbReference>
<dbReference type="KEGG" id="kmn:HW532_21700"/>
<dbReference type="InterPro" id="IPR014710">
    <property type="entry name" value="RmlC-like_jellyroll"/>
</dbReference>
<dbReference type="InterPro" id="IPR014500">
    <property type="entry name" value="UCP019307_cupin"/>
</dbReference>
<dbReference type="CDD" id="cd02219">
    <property type="entry name" value="cupin_YjlB-like"/>
    <property type="match status" value="1"/>
</dbReference>
<gene>
    <name evidence="2" type="ORF">HW532_21700</name>
</gene>
<accession>A0A7S8C8Q0</accession>
<dbReference type="SUPFAM" id="SSF51182">
    <property type="entry name" value="RmlC-like cupins"/>
    <property type="match status" value="1"/>
</dbReference>
<keyword evidence="3" id="KW-1185">Reference proteome</keyword>
<dbReference type="EMBL" id="CP058214">
    <property type="protein sequence ID" value="QPC45460.1"/>
    <property type="molecule type" value="Genomic_DNA"/>
</dbReference>
<feature type="region of interest" description="Disordered" evidence="1">
    <location>
        <begin position="145"/>
        <end position="168"/>
    </location>
</feature>
<reference evidence="2 3" key="1">
    <citation type="submission" date="2020-06" db="EMBL/GenBank/DDBJ databases">
        <title>Genome sequence of 2 isolates from Red Sea Mangroves.</title>
        <authorList>
            <person name="Sefrji F."/>
            <person name="Michoud G."/>
            <person name="Merlino G."/>
            <person name="Daffonchio D."/>
        </authorList>
    </citation>
    <scope>NUCLEOTIDE SEQUENCE [LARGE SCALE GENOMIC DNA]</scope>
    <source>
        <strain evidence="2 3">R1DC25</strain>
    </source>
</reference>
<proteinExistence type="predicted"/>
<dbReference type="PANTHER" id="PTHR36448">
    <property type="entry name" value="BLR7373 PROTEIN"/>
    <property type="match status" value="1"/>
</dbReference>
<sequence>MLHDDGQVPNNPTLPLVICRGVLDTGNSADPEAAFEELFHRNGWGHGWRNGIFDYHHFHSTAHEALGIARGHAEVQFGGPDGPVLSVGAGDVVAIPAGVGHCRVSGGTGLSVIGAYPRHQHWDLWQMGEGSLDLARENIASVPLPETDPVSGASGPVTELWSKATGKR</sequence>
<dbReference type="Gene3D" id="2.60.120.10">
    <property type="entry name" value="Jelly Rolls"/>
    <property type="match status" value="1"/>
</dbReference>
<dbReference type="InterPro" id="IPR047121">
    <property type="entry name" value="YjiB-like"/>
</dbReference>
<name>A0A7S8C8Q0_9HYPH</name>
<dbReference type="Proteomes" id="UP000593594">
    <property type="component" value="Chromosome"/>
</dbReference>
<evidence type="ECO:0008006" key="4">
    <source>
        <dbReference type="Google" id="ProtNLM"/>
    </source>
</evidence>